<accession>A0ABX3MWU1</accession>
<dbReference type="InterPro" id="IPR029044">
    <property type="entry name" value="Nucleotide-diphossugar_trans"/>
</dbReference>
<gene>
    <name evidence="2" type="ORF">BMI91_08745</name>
</gene>
<proteinExistence type="predicted"/>
<name>A0ABX3MWU1_9RHOB</name>
<dbReference type="Pfam" id="PF00535">
    <property type="entry name" value="Glycos_transf_2"/>
    <property type="match status" value="1"/>
</dbReference>
<dbReference type="Proteomes" id="UP000190787">
    <property type="component" value="Unassembled WGS sequence"/>
</dbReference>
<keyword evidence="3" id="KW-1185">Reference proteome</keyword>
<feature type="domain" description="Glycosyltransferase 2-like" evidence="1">
    <location>
        <begin position="8"/>
        <end position="104"/>
    </location>
</feature>
<dbReference type="CDD" id="cd00761">
    <property type="entry name" value="Glyco_tranf_GTA_type"/>
    <property type="match status" value="1"/>
</dbReference>
<dbReference type="EMBL" id="MPZV01000002">
    <property type="protein sequence ID" value="OOY24145.1"/>
    <property type="molecule type" value="Genomic_DNA"/>
</dbReference>
<comment type="caution">
    <text evidence="2">The sequence shown here is derived from an EMBL/GenBank/DDBJ whole genome shotgun (WGS) entry which is preliminary data.</text>
</comment>
<evidence type="ECO:0000313" key="3">
    <source>
        <dbReference type="Proteomes" id="UP000190787"/>
    </source>
</evidence>
<sequence length="319" mass="36114">MPLALVRMPTYRRPDLLRRAIGTLQAQTFEDWVCEVRDDCPDASGRAMVEEIGDPRVHYVQNRPQKFMTRNLDDCFLKENPYKADYFCMLEDDNQVFPDYLARGHEICTQQGVNLCMLSQVIEHESRTPNARLGDKGIFDDVYDERTYTPEEVHLAIFGSIGVSNGALFWSRNMKGSLAVKVDTIPTLEEYLRTALISEPVYVSRERLAAWAENETSTTRNLGLDKGWLRRELDLKASITRLQRAIWGRTSPEAKDAFLAGEVLRIPRSARIEALQKAGIAANGVPGNFEPKAVLKRNAVRFVGRAHSSVDATLPRVRS</sequence>
<dbReference type="Gene3D" id="3.90.550.10">
    <property type="entry name" value="Spore Coat Polysaccharide Biosynthesis Protein SpsA, Chain A"/>
    <property type="match status" value="1"/>
</dbReference>
<evidence type="ECO:0000313" key="2">
    <source>
        <dbReference type="EMBL" id="OOY24145.1"/>
    </source>
</evidence>
<organism evidence="2 3">
    <name type="scientific">Thioclava sediminum</name>
    <dbReference type="NCBI Taxonomy" id="1915319"/>
    <lineage>
        <taxon>Bacteria</taxon>
        <taxon>Pseudomonadati</taxon>
        <taxon>Pseudomonadota</taxon>
        <taxon>Alphaproteobacteria</taxon>
        <taxon>Rhodobacterales</taxon>
        <taxon>Paracoccaceae</taxon>
        <taxon>Thioclava</taxon>
    </lineage>
</organism>
<dbReference type="InterPro" id="IPR001173">
    <property type="entry name" value="Glyco_trans_2-like"/>
</dbReference>
<protein>
    <recommendedName>
        <fullName evidence="1">Glycosyltransferase 2-like domain-containing protein</fullName>
    </recommendedName>
</protein>
<reference evidence="2 3" key="1">
    <citation type="submission" date="2016-11" db="EMBL/GenBank/DDBJ databases">
        <title>A multilocus sequence analysis scheme for characterization of bacteria in the genus Thioclava.</title>
        <authorList>
            <person name="Liu Y."/>
            <person name="Shao Z."/>
        </authorList>
    </citation>
    <scope>NUCLEOTIDE SEQUENCE [LARGE SCALE GENOMIC DNA]</scope>
    <source>
        <strain evidence="2 3">TAW-CT134</strain>
    </source>
</reference>
<dbReference type="SUPFAM" id="SSF53448">
    <property type="entry name" value="Nucleotide-diphospho-sugar transferases"/>
    <property type="match status" value="1"/>
</dbReference>
<dbReference type="RefSeq" id="WP_078604687.1">
    <property type="nucleotide sequence ID" value="NZ_MPZV01000002.1"/>
</dbReference>
<evidence type="ECO:0000259" key="1">
    <source>
        <dbReference type="Pfam" id="PF00535"/>
    </source>
</evidence>